<dbReference type="GO" id="GO:0005829">
    <property type="term" value="C:cytosol"/>
    <property type="evidence" value="ECO:0007669"/>
    <property type="project" value="TreeGrafter"/>
</dbReference>
<dbReference type="Proteomes" id="UP000507954">
    <property type="component" value="Unassembled WGS sequence"/>
</dbReference>
<sequence length="128" mass="14073">MLKRDNINALNAPQPRGGYSQAVSIEDFRRVLFISGQIPVTSDEVVPEGFEAQARQVWRNVDAQLKAAGMSKTDIVKVTTYLADRQHAIANREIRNDYLGSLAPAMTVVVAGIFDSAWLIEVEVTAAQ</sequence>
<evidence type="ECO:0000313" key="3">
    <source>
        <dbReference type="Proteomes" id="UP000507954"/>
    </source>
</evidence>
<dbReference type="PANTHER" id="PTHR11803:SF58">
    <property type="entry name" value="PROTEIN HMF1-RELATED"/>
    <property type="match status" value="1"/>
</dbReference>
<evidence type="ECO:0000313" key="2">
    <source>
        <dbReference type="EMBL" id="VTZ64096.1"/>
    </source>
</evidence>
<dbReference type="InterPro" id="IPR006175">
    <property type="entry name" value="YjgF/YER057c/UK114"/>
</dbReference>
<comment type="similarity">
    <text evidence="1">Belongs to the RutC family.</text>
</comment>
<name>A0A508X3E8_9HYPH</name>
<dbReference type="EMBL" id="CABFNB010000124">
    <property type="protein sequence ID" value="VTZ64096.1"/>
    <property type="molecule type" value="Genomic_DNA"/>
</dbReference>
<dbReference type="Gene3D" id="3.30.1330.40">
    <property type="entry name" value="RutC-like"/>
    <property type="match status" value="1"/>
</dbReference>
<dbReference type="Pfam" id="PF01042">
    <property type="entry name" value="Ribonuc_L-PSP"/>
    <property type="match status" value="1"/>
</dbReference>
<reference evidence="2 3" key="1">
    <citation type="submission" date="2019-06" db="EMBL/GenBank/DDBJ databases">
        <authorList>
            <person name="Le Quere A."/>
            <person name="Colella S."/>
        </authorList>
    </citation>
    <scope>NUCLEOTIDE SEQUENCE [LARGE SCALE GENOMIC DNA]</scope>
    <source>
        <strain evidence="2">EmedicaeMD41</strain>
    </source>
</reference>
<dbReference type="SUPFAM" id="SSF55298">
    <property type="entry name" value="YjgF-like"/>
    <property type="match status" value="1"/>
</dbReference>
<dbReference type="GO" id="GO:0120241">
    <property type="term" value="F:2-iminobutanoate/2-iminopropanoate deaminase"/>
    <property type="evidence" value="ECO:0007669"/>
    <property type="project" value="UniProtKB-EC"/>
</dbReference>
<dbReference type="CDD" id="cd00448">
    <property type="entry name" value="YjgF_YER057c_UK114_family"/>
    <property type="match status" value="1"/>
</dbReference>
<keyword evidence="2" id="KW-0378">Hydrolase</keyword>
<dbReference type="EC" id="3.5.99.10" evidence="2"/>
<organism evidence="2 3">
    <name type="scientific">Sinorhizobium medicae</name>
    <dbReference type="NCBI Taxonomy" id="110321"/>
    <lineage>
        <taxon>Bacteria</taxon>
        <taxon>Pseudomonadati</taxon>
        <taxon>Pseudomonadota</taxon>
        <taxon>Alphaproteobacteria</taxon>
        <taxon>Hyphomicrobiales</taxon>
        <taxon>Rhizobiaceae</taxon>
        <taxon>Sinorhizobium/Ensifer group</taxon>
        <taxon>Sinorhizobium</taxon>
    </lineage>
</organism>
<proteinExistence type="inferred from homology"/>
<protein>
    <submittedName>
        <fullName evidence="2">2-iminobutanoate/2-iminopropanoate deaminase</fullName>
        <ecNumber evidence="2">3.5.99.10</ecNumber>
    </submittedName>
</protein>
<evidence type="ECO:0000256" key="1">
    <source>
        <dbReference type="ARBA" id="ARBA00010552"/>
    </source>
</evidence>
<dbReference type="AlphaFoldDB" id="A0A508X3E8"/>
<dbReference type="PANTHER" id="PTHR11803">
    <property type="entry name" value="2-IMINOBUTANOATE/2-IMINOPROPANOATE DEAMINASE RIDA"/>
    <property type="match status" value="1"/>
</dbReference>
<dbReference type="InterPro" id="IPR035959">
    <property type="entry name" value="RutC-like_sf"/>
</dbReference>
<gene>
    <name evidence="2" type="primary">yjgF</name>
    <name evidence="2" type="ORF">EMEDMD4_560059</name>
</gene>
<accession>A0A508X3E8</accession>